<evidence type="ECO:0000313" key="1">
    <source>
        <dbReference type="EMBL" id="KAJ8937084.1"/>
    </source>
</evidence>
<sequence>MNIFYRIRTMYRQAQGLDIKTEDIKARSLSKVCSLYFAEEDYFYQSKDSKKRKILKKLQYLQIHEVMNGLHSEHVHPLIRTLKLQCHLNIPCISRYSI</sequence>
<dbReference type="AlphaFoldDB" id="A0AAV8XGC2"/>
<accession>A0AAV8XGC2</accession>
<gene>
    <name evidence="1" type="ORF">NQ318_017674</name>
</gene>
<dbReference type="Proteomes" id="UP001162162">
    <property type="component" value="Unassembled WGS sequence"/>
</dbReference>
<organism evidence="1 2">
    <name type="scientific">Aromia moschata</name>
    <dbReference type="NCBI Taxonomy" id="1265417"/>
    <lineage>
        <taxon>Eukaryota</taxon>
        <taxon>Metazoa</taxon>
        <taxon>Ecdysozoa</taxon>
        <taxon>Arthropoda</taxon>
        <taxon>Hexapoda</taxon>
        <taxon>Insecta</taxon>
        <taxon>Pterygota</taxon>
        <taxon>Neoptera</taxon>
        <taxon>Endopterygota</taxon>
        <taxon>Coleoptera</taxon>
        <taxon>Polyphaga</taxon>
        <taxon>Cucujiformia</taxon>
        <taxon>Chrysomeloidea</taxon>
        <taxon>Cerambycidae</taxon>
        <taxon>Cerambycinae</taxon>
        <taxon>Callichromatini</taxon>
        <taxon>Aromia</taxon>
    </lineage>
</organism>
<keyword evidence="2" id="KW-1185">Reference proteome</keyword>
<protein>
    <submittedName>
        <fullName evidence="1">Uncharacterized protein</fullName>
    </submittedName>
</protein>
<name>A0AAV8XGC2_9CUCU</name>
<proteinExistence type="predicted"/>
<reference evidence="1" key="1">
    <citation type="journal article" date="2023" name="Insect Mol. Biol.">
        <title>Genome sequencing provides insights into the evolution of gene families encoding plant cell wall-degrading enzymes in longhorned beetles.</title>
        <authorList>
            <person name="Shin N.R."/>
            <person name="Okamura Y."/>
            <person name="Kirsch R."/>
            <person name="Pauchet Y."/>
        </authorList>
    </citation>
    <scope>NUCLEOTIDE SEQUENCE</scope>
    <source>
        <strain evidence="1">AMC_N1</strain>
    </source>
</reference>
<dbReference type="EMBL" id="JAPWTK010000687">
    <property type="protein sequence ID" value="KAJ8937084.1"/>
    <property type="molecule type" value="Genomic_DNA"/>
</dbReference>
<comment type="caution">
    <text evidence="1">The sequence shown here is derived from an EMBL/GenBank/DDBJ whole genome shotgun (WGS) entry which is preliminary data.</text>
</comment>
<evidence type="ECO:0000313" key="2">
    <source>
        <dbReference type="Proteomes" id="UP001162162"/>
    </source>
</evidence>